<gene>
    <name evidence="3" type="ORF">IC230_15620</name>
</gene>
<dbReference type="PANTHER" id="PTHR44520">
    <property type="entry name" value="RESPONSE REGULATOR RCP1-RELATED"/>
    <property type="match status" value="1"/>
</dbReference>
<evidence type="ECO:0000313" key="3">
    <source>
        <dbReference type="EMBL" id="MBD2754335.1"/>
    </source>
</evidence>
<feature type="modified residue" description="4-aspartylphosphate" evidence="1">
    <location>
        <position position="75"/>
    </location>
</feature>
<accession>A0A927B2R7</accession>
<reference evidence="3" key="1">
    <citation type="submission" date="2020-09" db="EMBL/GenBank/DDBJ databases">
        <authorList>
            <person name="Kim M.K."/>
        </authorList>
    </citation>
    <scope>NUCLEOTIDE SEQUENCE</scope>
    <source>
        <strain evidence="3">BT704</strain>
    </source>
</reference>
<feature type="domain" description="Response regulatory" evidence="2">
    <location>
        <begin position="18"/>
        <end position="144"/>
    </location>
</feature>
<dbReference type="InterPro" id="IPR052893">
    <property type="entry name" value="TCS_response_regulator"/>
</dbReference>
<protein>
    <submittedName>
        <fullName evidence="3">Response regulator</fullName>
    </submittedName>
</protein>
<dbReference type="PANTHER" id="PTHR44520:SF2">
    <property type="entry name" value="RESPONSE REGULATOR RCP1"/>
    <property type="match status" value="1"/>
</dbReference>
<dbReference type="Pfam" id="PF00072">
    <property type="entry name" value="Response_reg"/>
    <property type="match status" value="1"/>
</dbReference>
<dbReference type="AlphaFoldDB" id="A0A927B2R7"/>
<dbReference type="Proteomes" id="UP000653797">
    <property type="component" value="Unassembled WGS sequence"/>
</dbReference>
<evidence type="ECO:0000313" key="4">
    <source>
        <dbReference type="Proteomes" id="UP000653797"/>
    </source>
</evidence>
<dbReference type="InterPro" id="IPR001789">
    <property type="entry name" value="Sig_transdc_resp-reg_receiver"/>
</dbReference>
<evidence type="ECO:0000256" key="1">
    <source>
        <dbReference type="PROSITE-ProRule" id="PRU00169"/>
    </source>
</evidence>
<comment type="caution">
    <text evidence="3">The sequence shown here is derived from an EMBL/GenBank/DDBJ whole genome shotgun (WGS) entry which is preliminary data.</text>
</comment>
<evidence type="ECO:0000259" key="2">
    <source>
        <dbReference type="PROSITE" id="PS50110"/>
    </source>
</evidence>
<keyword evidence="1" id="KW-0597">Phosphoprotein</keyword>
<dbReference type="Gene3D" id="3.40.50.2300">
    <property type="match status" value="1"/>
</dbReference>
<dbReference type="PROSITE" id="PS50110">
    <property type="entry name" value="RESPONSE_REGULATORY"/>
    <property type="match status" value="1"/>
</dbReference>
<dbReference type="EMBL" id="JACXAA010000005">
    <property type="protein sequence ID" value="MBD2754335.1"/>
    <property type="molecule type" value="Genomic_DNA"/>
</dbReference>
<dbReference type="SMART" id="SM00448">
    <property type="entry name" value="REC"/>
    <property type="match status" value="1"/>
</dbReference>
<dbReference type="GO" id="GO:0000160">
    <property type="term" value="P:phosphorelay signal transduction system"/>
    <property type="evidence" value="ECO:0007669"/>
    <property type="project" value="InterPro"/>
</dbReference>
<keyword evidence="4" id="KW-1185">Reference proteome</keyword>
<dbReference type="SUPFAM" id="SSF52172">
    <property type="entry name" value="CheY-like"/>
    <property type="match status" value="1"/>
</dbReference>
<name>A0A927B2R7_9BACT</name>
<dbReference type="InterPro" id="IPR011006">
    <property type="entry name" value="CheY-like_superfamily"/>
</dbReference>
<dbReference type="RefSeq" id="WP_191039971.1">
    <property type="nucleotide sequence ID" value="NZ_JACXAA010000005.1"/>
</dbReference>
<sequence>MLLINNHETIRANFKRAKVLIIEDSNDHWMLIKNVMQQCLPEVVPVRVDTPDKALILLHSWTTQEWEIPKLILQDLYLPDRADGWYLLDQIKAMPSPCNRIPVVVLSSSNARKDIEEAYRRGSSSYLVKPTNYEGWHAFFQELRAYWWETVTLPPIQFSL</sequence>
<organism evidence="3 4">
    <name type="scientific">Spirosoma validum</name>
    <dbReference type="NCBI Taxonomy" id="2771355"/>
    <lineage>
        <taxon>Bacteria</taxon>
        <taxon>Pseudomonadati</taxon>
        <taxon>Bacteroidota</taxon>
        <taxon>Cytophagia</taxon>
        <taxon>Cytophagales</taxon>
        <taxon>Cytophagaceae</taxon>
        <taxon>Spirosoma</taxon>
    </lineage>
</organism>
<proteinExistence type="predicted"/>